<sequence length="18" mass="2039">MGWALIYISPVYPVMTTP</sequence>
<reference evidence="1 2" key="1">
    <citation type="submission" date="2019-12" db="EMBL/GenBank/DDBJ databases">
        <authorList>
            <person name="Scholz U."/>
            <person name="Mascher M."/>
            <person name="Fiebig A."/>
        </authorList>
    </citation>
    <scope>NUCLEOTIDE SEQUENCE</scope>
</reference>
<name>A0A7I8JEF3_SPIIN</name>
<dbReference type="Proteomes" id="UP001189122">
    <property type="component" value="Unassembled WGS sequence"/>
</dbReference>
<protein>
    <submittedName>
        <fullName evidence="1">Uncharacterized protein</fullName>
    </submittedName>
</protein>
<evidence type="ECO:0000313" key="2">
    <source>
        <dbReference type="Proteomes" id="UP001189122"/>
    </source>
</evidence>
<dbReference type="AlphaFoldDB" id="A0A7I8JEF3"/>
<evidence type="ECO:0000313" key="1">
    <source>
        <dbReference type="EMBL" id="CAA2628898.1"/>
    </source>
</evidence>
<gene>
    <name evidence="1" type="ORF">SI7747_11014539</name>
</gene>
<dbReference type="EMBL" id="CACRZD030000011">
    <property type="protein sequence ID" value="CAA6668145.1"/>
    <property type="molecule type" value="Genomic_DNA"/>
</dbReference>
<dbReference type="EMBL" id="LR743598">
    <property type="protein sequence ID" value="CAA2628898.1"/>
    <property type="molecule type" value="Genomic_DNA"/>
</dbReference>
<accession>A0A7I8JEF3</accession>
<organism evidence="1">
    <name type="scientific">Spirodela intermedia</name>
    <name type="common">Intermediate duckweed</name>
    <dbReference type="NCBI Taxonomy" id="51605"/>
    <lineage>
        <taxon>Eukaryota</taxon>
        <taxon>Viridiplantae</taxon>
        <taxon>Streptophyta</taxon>
        <taxon>Embryophyta</taxon>
        <taxon>Tracheophyta</taxon>
        <taxon>Spermatophyta</taxon>
        <taxon>Magnoliopsida</taxon>
        <taxon>Liliopsida</taxon>
        <taxon>Araceae</taxon>
        <taxon>Lemnoideae</taxon>
        <taxon>Spirodela</taxon>
    </lineage>
</organism>
<keyword evidence="2" id="KW-1185">Reference proteome</keyword>
<proteinExistence type="predicted"/>